<dbReference type="SUPFAM" id="SSF56059">
    <property type="entry name" value="Glutathione synthetase ATP-binding domain-like"/>
    <property type="match status" value="1"/>
</dbReference>
<dbReference type="PANTHER" id="PTHR43055:SF1">
    <property type="entry name" value="FORMATE-DEPENDENT PHOSPHORIBOSYLGLYCINAMIDE FORMYLTRANSFERASE"/>
    <property type="match status" value="1"/>
</dbReference>
<keyword evidence="2 4" id="KW-0547">Nucleotide-binding</keyword>
<name>M6GNR8_LEPIR</name>
<evidence type="ECO:0000256" key="3">
    <source>
        <dbReference type="ARBA" id="ARBA00022840"/>
    </source>
</evidence>
<dbReference type="PANTHER" id="PTHR43055">
    <property type="entry name" value="FORMATE-DEPENDENT PHOSPHORIBOSYLGLYCINAMIDE FORMYLTRANSFERASE"/>
    <property type="match status" value="1"/>
</dbReference>
<dbReference type="Proteomes" id="UP000012128">
    <property type="component" value="Unassembled WGS sequence"/>
</dbReference>
<organism evidence="6 7">
    <name type="scientific">Leptospira interrogans str. 2006001854</name>
    <dbReference type="NCBI Taxonomy" id="1001590"/>
    <lineage>
        <taxon>Bacteria</taxon>
        <taxon>Pseudomonadati</taxon>
        <taxon>Spirochaetota</taxon>
        <taxon>Spirochaetia</taxon>
        <taxon>Leptospirales</taxon>
        <taxon>Leptospiraceae</taxon>
        <taxon>Leptospira</taxon>
    </lineage>
</organism>
<protein>
    <submittedName>
        <fullName evidence="6">Phosphoribosylglycinamide formyltransferase 2 domain protein</fullName>
    </submittedName>
</protein>
<dbReference type="InterPro" id="IPR011054">
    <property type="entry name" value="Rudment_hybrid_motif"/>
</dbReference>
<dbReference type="Pfam" id="PF21244">
    <property type="entry name" value="PurT_C"/>
    <property type="match status" value="1"/>
</dbReference>
<comment type="caution">
    <text evidence="6">The sequence shown here is derived from an EMBL/GenBank/DDBJ whole genome shotgun (WGS) entry which is preliminary data.</text>
</comment>
<feature type="domain" description="ATP-grasp" evidence="5">
    <location>
        <begin position="5"/>
        <end position="46"/>
    </location>
</feature>
<keyword evidence="6" id="KW-0808">Transferase</keyword>
<evidence type="ECO:0000313" key="6">
    <source>
        <dbReference type="EMBL" id="EMM80546.1"/>
    </source>
</evidence>
<proteinExistence type="predicted"/>
<dbReference type="GO" id="GO:0005524">
    <property type="term" value="F:ATP binding"/>
    <property type="evidence" value="ECO:0007669"/>
    <property type="project" value="UniProtKB-UniRule"/>
</dbReference>
<evidence type="ECO:0000256" key="4">
    <source>
        <dbReference type="PROSITE-ProRule" id="PRU00409"/>
    </source>
</evidence>
<accession>M6GNR8</accession>
<reference evidence="6 7" key="1">
    <citation type="submission" date="2013-01" db="EMBL/GenBank/DDBJ databases">
        <authorList>
            <person name="Harkins D.M."/>
            <person name="Durkin A.S."/>
            <person name="Brinkac L.M."/>
            <person name="Haft D.H."/>
            <person name="Selengut J.D."/>
            <person name="Sanka R."/>
            <person name="DePew J."/>
            <person name="Purushe J."/>
            <person name="Hospenthal D.R."/>
            <person name="Murray C.K."/>
            <person name="Pimentel G."/>
            <person name="Wasfy M."/>
            <person name="Parker T."/>
            <person name="Miller R.S."/>
            <person name="Vinetz J.M."/>
            <person name="Sutton G.G."/>
            <person name="Nierman W.C."/>
            <person name="Fouts D.E."/>
        </authorList>
    </citation>
    <scope>NUCLEOTIDE SEQUENCE [LARGE SCALE GENOMIC DNA]</scope>
    <source>
        <strain evidence="6 7">2006001854</strain>
    </source>
</reference>
<dbReference type="Gene3D" id="3.30.470.20">
    <property type="entry name" value="ATP-grasp fold, B domain"/>
    <property type="match status" value="1"/>
</dbReference>
<dbReference type="AlphaFoldDB" id="M6GNR8"/>
<dbReference type="PROSITE" id="PS50975">
    <property type="entry name" value="ATP_GRASP"/>
    <property type="match status" value="1"/>
</dbReference>
<evidence type="ECO:0000256" key="1">
    <source>
        <dbReference type="ARBA" id="ARBA00022598"/>
    </source>
</evidence>
<dbReference type="GO" id="GO:0016874">
    <property type="term" value="F:ligase activity"/>
    <property type="evidence" value="ECO:0007669"/>
    <property type="project" value="UniProtKB-KW"/>
</dbReference>
<evidence type="ECO:0000256" key="2">
    <source>
        <dbReference type="ARBA" id="ARBA00022741"/>
    </source>
</evidence>
<dbReference type="EMBL" id="AFLW02000192">
    <property type="protein sequence ID" value="EMM80546.1"/>
    <property type="molecule type" value="Genomic_DNA"/>
</dbReference>
<dbReference type="InterPro" id="IPR048740">
    <property type="entry name" value="PurT_C"/>
</dbReference>
<dbReference type="SUPFAM" id="SSF51246">
    <property type="entry name" value="Rudiment single hybrid motif"/>
    <property type="match status" value="1"/>
</dbReference>
<evidence type="ECO:0000313" key="7">
    <source>
        <dbReference type="Proteomes" id="UP000012128"/>
    </source>
</evidence>
<gene>
    <name evidence="6" type="ORF">LEP1GSC037_2065</name>
</gene>
<evidence type="ECO:0000259" key="5">
    <source>
        <dbReference type="PROSITE" id="PS50975"/>
    </source>
</evidence>
<sequence length="133" mass="14633">MGSGIFLTEDKVYFSELSPRPHDTGMVTLAGTQNFNEFELHLRAILGIPILEITLERKGASAVILASTENKTPEISGLDIASGMSESDFRIFGKPITRPYRRMGVTLSYSTKGEEISSLRKRAVLLASKIKVD</sequence>
<dbReference type="InterPro" id="IPR011761">
    <property type="entry name" value="ATP-grasp"/>
</dbReference>
<keyword evidence="1" id="KW-0436">Ligase</keyword>
<dbReference type="InterPro" id="IPR003135">
    <property type="entry name" value="ATP-grasp_carboxylate-amine"/>
</dbReference>
<keyword evidence="3 4" id="KW-0067">ATP-binding</keyword>
<dbReference type="Pfam" id="PF02222">
    <property type="entry name" value="ATP-grasp"/>
    <property type="match status" value="1"/>
</dbReference>
<dbReference type="GO" id="GO:0005829">
    <property type="term" value="C:cytosol"/>
    <property type="evidence" value="ECO:0007669"/>
    <property type="project" value="TreeGrafter"/>
</dbReference>
<dbReference type="GO" id="GO:0046872">
    <property type="term" value="F:metal ion binding"/>
    <property type="evidence" value="ECO:0007669"/>
    <property type="project" value="InterPro"/>
</dbReference>
<dbReference type="GO" id="GO:0016740">
    <property type="term" value="F:transferase activity"/>
    <property type="evidence" value="ECO:0007669"/>
    <property type="project" value="UniProtKB-KW"/>
</dbReference>